<sequence>MNQSLKWYYEELAQYVLWAKQRMELGAEPREGVALALQFSKLYQMIQLQIQELIIDVD</sequence>
<evidence type="ECO:0000313" key="3">
    <source>
        <dbReference type="Proteomes" id="UP000521313"/>
    </source>
</evidence>
<comment type="caution">
    <text evidence="1">The sequence shown here is derived from an EMBL/GenBank/DDBJ whole genome shotgun (WGS) entry which is preliminary data.</text>
</comment>
<evidence type="ECO:0000313" key="1">
    <source>
        <dbReference type="EMBL" id="MBB5184767.1"/>
    </source>
</evidence>
<reference evidence="1 3" key="1">
    <citation type="submission" date="2020-08" db="EMBL/GenBank/DDBJ databases">
        <title>Genomic Encyclopedia of Type Strains, Phase IV (KMG-IV): sequencing the most valuable type-strain genomes for metagenomic binning, comparative biology and taxonomic classification.</title>
        <authorList>
            <person name="Goeker M."/>
        </authorList>
    </citation>
    <scope>NUCLEOTIDE SEQUENCE [LARGE SCALE GENOMIC DNA]</scope>
    <source>
        <strain evidence="1 3">DSM 26963</strain>
    </source>
</reference>
<dbReference type="Proteomes" id="UP000521313">
    <property type="component" value="Unassembled WGS sequence"/>
</dbReference>
<evidence type="ECO:0000313" key="2">
    <source>
        <dbReference type="EMBL" id="MBM6830692.1"/>
    </source>
</evidence>
<dbReference type="EMBL" id="JACJLU010000001">
    <property type="protein sequence ID" value="MBM6830692.1"/>
    <property type="molecule type" value="Genomic_DNA"/>
</dbReference>
<name>A0A7W8D053_9FIRM</name>
<dbReference type="Proteomes" id="UP000775500">
    <property type="component" value="Unassembled WGS sequence"/>
</dbReference>
<reference evidence="2 4" key="3">
    <citation type="journal article" date="2021" name="Sci. Rep.">
        <title>The distribution of antibiotic resistance genes in chicken gut microbiota commensals.</title>
        <authorList>
            <person name="Juricova H."/>
            <person name="Matiasovicova J."/>
            <person name="Kubasova T."/>
            <person name="Cejkova D."/>
            <person name="Rychlik I."/>
        </authorList>
    </citation>
    <scope>NUCLEOTIDE SEQUENCE [LARGE SCALE GENOMIC DNA]</scope>
    <source>
        <strain evidence="2 4">An423</strain>
    </source>
</reference>
<accession>A0A7W8D053</accession>
<organism evidence="1 3">
    <name type="scientific">Faecalicoccus acidiformans</name>
    <dbReference type="NCBI Taxonomy" id="915173"/>
    <lineage>
        <taxon>Bacteria</taxon>
        <taxon>Bacillati</taxon>
        <taxon>Bacillota</taxon>
        <taxon>Erysipelotrichia</taxon>
        <taxon>Erysipelotrichales</taxon>
        <taxon>Erysipelotrichaceae</taxon>
        <taxon>Faecalicoccus</taxon>
    </lineage>
</organism>
<reference evidence="2" key="2">
    <citation type="submission" date="2020-08" db="EMBL/GenBank/DDBJ databases">
        <authorList>
            <person name="Cejkova D."/>
            <person name="Kubasova T."/>
            <person name="Jahodarova E."/>
            <person name="Rychlik I."/>
        </authorList>
    </citation>
    <scope>NUCLEOTIDE SEQUENCE</scope>
    <source>
        <strain evidence="2">An423</strain>
    </source>
</reference>
<dbReference type="RefSeq" id="WP_183375034.1">
    <property type="nucleotide sequence ID" value="NZ_CALVCN010000001.1"/>
</dbReference>
<evidence type="ECO:0000313" key="4">
    <source>
        <dbReference type="Proteomes" id="UP000775500"/>
    </source>
</evidence>
<dbReference type="EMBL" id="JACHHD010000006">
    <property type="protein sequence ID" value="MBB5184767.1"/>
    <property type="molecule type" value="Genomic_DNA"/>
</dbReference>
<gene>
    <name evidence="2" type="ORF">H5982_01020</name>
    <name evidence="1" type="ORF">HNQ43_000810</name>
</gene>
<dbReference type="AlphaFoldDB" id="A0A7W8D053"/>
<proteinExistence type="predicted"/>
<protein>
    <submittedName>
        <fullName evidence="1">Uncharacterized protein</fullName>
    </submittedName>
</protein>
<keyword evidence="4" id="KW-1185">Reference proteome</keyword>